<sequence>MTQAHEKTFQDRITDSIDRASDRIGSVWPLHSFVTANPLSGFEDRPFHEAVAEGERLFGGRGYPRPAIFRRAWEEDRIDPDLLREELAAHGIDDDPETLLAELADRETDRGRDVDDATETVDRVLSKWLAAFLDQGQAAWPMPNREDGFYAAWRSVAAHDGDVPCDDADELPETAMDALEETLEEYPNSRWDDVLEHHLAALPGWTGFIKQRSDDDGADPWQSAYPITLVEYLGVRLVLCDMLDAPITPENADVSDDDTGATADDDVPLEEIWLSAWEQSYRRRLLADVDETVTESSHGDGERPDAQLVFCIDTRSEIIRRHVERQGNYETHGYAGFFGIPMQYEGYDSDAVTDACPPIVEAQHLIADEPETDHGEHATTHDQWHGLVHATRKHFKRLKTNVVAAFPFVEGGGGAYGSALAARTLAPSALYKLGDAVDERVPSPHEFCSPTLEYPRMSHDEKVEYAQSAFELMGWTEFARLVVFAGHASHTTNNPFDSSLDCGACAGNPGGPNARVLAKICNDESVKTELRQRGFSIPEDTVFVGAEHNTTTDEITLFDGDVPESHREDLEQLRADLDAARAGAAAERSETLTGADPDDPIRETARRAVDWGETRPEWGLAGNASFVIGPRELTDDEDLSGRAFLHSYDWTTDPDGDALELIMAGPLVVTQWINNQYYFATVDNGVYGSGSKVTQNPVGNVGVVQGNGGDLMTGLPLQSLKAADDEPYHQPLRLTAVIHAPVERVTEILRKHLEVERLVDNGWIGNLTVVDPTQDNQMFHYQGDLEWEPPAQPATPQQRVGTAVTSD</sequence>
<evidence type="ECO:0000256" key="5">
    <source>
        <dbReference type="ARBA" id="ARBA00023136"/>
    </source>
</evidence>
<evidence type="ECO:0000256" key="4">
    <source>
        <dbReference type="ARBA" id="ARBA00022833"/>
    </source>
</evidence>
<comment type="subunit">
    <text evidence="6">Forms a complex with DabB.</text>
</comment>
<keyword evidence="5 6" id="KW-0472">Membrane</keyword>
<evidence type="ECO:0000256" key="6">
    <source>
        <dbReference type="HAMAP-Rule" id="MF_01871"/>
    </source>
</evidence>
<dbReference type="GO" id="GO:0008270">
    <property type="term" value="F:zinc ion binding"/>
    <property type="evidence" value="ECO:0007669"/>
    <property type="project" value="UniProtKB-UniRule"/>
</dbReference>
<feature type="binding site" evidence="6">
    <location>
        <position position="502"/>
    </location>
    <ligand>
        <name>Zn(2+)</name>
        <dbReference type="ChEBI" id="CHEBI:29105"/>
    </ligand>
</feature>
<dbReference type="AlphaFoldDB" id="A0A1H1HLL9"/>
<keyword evidence="1 6" id="KW-0813">Transport</keyword>
<organism evidence="8 9">
    <name type="scientific">Natronobacterium texcoconense</name>
    <dbReference type="NCBI Taxonomy" id="1095778"/>
    <lineage>
        <taxon>Archaea</taxon>
        <taxon>Methanobacteriati</taxon>
        <taxon>Methanobacteriota</taxon>
        <taxon>Stenosarchaea group</taxon>
        <taxon>Halobacteria</taxon>
        <taxon>Halobacteriales</taxon>
        <taxon>Natrialbaceae</taxon>
        <taxon>Natronobacterium</taxon>
    </lineage>
</organism>
<evidence type="ECO:0000313" key="8">
    <source>
        <dbReference type="EMBL" id="SDR26400.1"/>
    </source>
</evidence>
<name>A0A1H1HLL9_NATTX</name>
<feature type="binding site" evidence="6">
    <location>
        <position position="311"/>
    </location>
    <ligand>
        <name>Zn(2+)</name>
        <dbReference type="ChEBI" id="CHEBI:29105"/>
    </ligand>
</feature>
<gene>
    <name evidence="6" type="primary">dabA</name>
    <name evidence="8" type="ORF">SAMN04489842_2868</name>
</gene>
<keyword evidence="3 6" id="KW-0479">Metal-binding</keyword>
<dbReference type="RefSeq" id="WP_090383147.1">
    <property type="nucleotide sequence ID" value="NZ_FNLC01000003.1"/>
</dbReference>
<comment type="function">
    <text evidence="6">Part of an energy-coupled inorganic carbon pump.</text>
</comment>
<proteinExistence type="inferred from homology"/>
<dbReference type="OrthoDB" id="185928at2157"/>
<dbReference type="Pfam" id="PF10070">
    <property type="entry name" value="DabA"/>
    <property type="match status" value="1"/>
</dbReference>
<dbReference type="HAMAP" id="MF_01871">
    <property type="entry name" value="DabA"/>
    <property type="match status" value="1"/>
</dbReference>
<evidence type="ECO:0000256" key="2">
    <source>
        <dbReference type="ARBA" id="ARBA00022475"/>
    </source>
</evidence>
<comment type="similarity">
    <text evidence="6">Belongs to the inorganic carbon transporter (TC 9.A.2) DabA family.</text>
</comment>
<dbReference type="PANTHER" id="PTHR38344:SF1">
    <property type="entry name" value="INORGANIC CARBON TRANSPORTER SUBUNIT DABA-RELATED"/>
    <property type="match status" value="1"/>
</dbReference>
<evidence type="ECO:0000256" key="3">
    <source>
        <dbReference type="ARBA" id="ARBA00022723"/>
    </source>
</evidence>
<keyword evidence="2 6" id="KW-1003">Cell membrane</keyword>
<dbReference type="InterPro" id="IPR018752">
    <property type="entry name" value="DabA"/>
</dbReference>
<dbReference type="GO" id="GO:0005886">
    <property type="term" value="C:plasma membrane"/>
    <property type="evidence" value="ECO:0007669"/>
    <property type="project" value="UniProtKB-SubCell"/>
</dbReference>
<feature type="region of interest" description="Disordered" evidence="7">
    <location>
        <begin position="581"/>
        <end position="600"/>
    </location>
</feature>
<comment type="subcellular location">
    <subcellularLocation>
        <location evidence="6">Cell membrane</location>
        <topology evidence="6">Peripheral membrane protein</topology>
    </subcellularLocation>
</comment>
<protein>
    <recommendedName>
        <fullName evidence="6">Probable inorganic carbon transporter subunit DabA</fullName>
    </recommendedName>
</protein>
<dbReference type="EMBL" id="FNLC01000003">
    <property type="protein sequence ID" value="SDR26400.1"/>
    <property type="molecule type" value="Genomic_DNA"/>
</dbReference>
<dbReference type="Proteomes" id="UP000198848">
    <property type="component" value="Unassembled WGS sequence"/>
</dbReference>
<keyword evidence="9" id="KW-1185">Reference proteome</keyword>
<feature type="binding site" evidence="6">
    <location>
        <position position="487"/>
    </location>
    <ligand>
        <name>Zn(2+)</name>
        <dbReference type="ChEBI" id="CHEBI:29105"/>
    </ligand>
</feature>
<evidence type="ECO:0000256" key="7">
    <source>
        <dbReference type="SAM" id="MobiDB-lite"/>
    </source>
</evidence>
<evidence type="ECO:0000313" key="9">
    <source>
        <dbReference type="Proteomes" id="UP000198848"/>
    </source>
</evidence>
<dbReference type="STRING" id="1095778.SAMN04489842_2868"/>
<reference evidence="9" key="1">
    <citation type="submission" date="2016-10" db="EMBL/GenBank/DDBJ databases">
        <authorList>
            <person name="Varghese N."/>
            <person name="Submissions S."/>
        </authorList>
    </citation>
    <scope>NUCLEOTIDE SEQUENCE [LARGE SCALE GENOMIC DNA]</scope>
    <source>
        <strain evidence="9">DSM 24767</strain>
    </source>
</reference>
<dbReference type="PANTHER" id="PTHR38344">
    <property type="entry name" value="UPF0753 PROTEIN AQ_863"/>
    <property type="match status" value="1"/>
</dbReference>
<evidence type="ECO:0000256" key="1">
    <source>
        <dbReference type="ARBA" id="ARBA00022448"/>
    </source>
</evidence>
<accession>A0A1H1HLL9</accession>
<comment type="cofactor">
    <cofactor evidence="6">
        <name>Zn(2+)</name>
        <dbReference type="ChEBI" id="CHEBI:29105"/>
    </cofactor>
</comment>
<feature type="binding site" evidence="6">
    <location>
        <position position="313"/>
    </location>
    <ligand>
        <name>Zn(2+)</name>
        <dbReference type="ChEBI" id="CHEBI:29105"/>
    </ligand>
</feature>
<keyword evidence="4 6" id="KW-0862">Zinc</keyword>